<keyword evidence="1" id="KW-0540">Nuclease</keyword>
<organism evidence="1 2">
    <name type="scientific">Parapedobacter koreensis</name>
    <dbReference type="NCBI Taxonomy" id="332977"/>
    <lineage>
        <taxon>Bacteria</taxon>
        <taxon>Pseudomonadati</taxon>
        <taxon>Bacteroidota</taxon>
        <taxon>Sphingobacteriia</taxon>
        <taxon>Sphingobacteriales</taxon>
        <taxon>Sphingobacteriaceae</taxon>
        <taxon>Parapedobacter</taxon>
    </lineage>
</organism>
<keyword evidence="1" id="KW-0378">Hydrolase</keyword>
<dbReference type="EMBL" id="FNZR01000001">
    <property type="protein sequence ID" value="SEK28115.1"/>
    <property type="molecule type" value="Genomic_DNA"/>
</dbReference>
<keyword evidence="1" id="KW-0255">Endonuclease</keyword>
<dbReference type="STRING" id="332977.SAMN05421740_101429"/>
<dbReference type="GO" id="GO:0004527">
    <property type="term" value="F:exonuclease activity"/>
    <property type="evidence" value="ECO:0007669"/>
    <property type="project" value="UniProtKB-KW"/>
</dbReference>
<dbReference type="GO" id="GO:0004519">
    <property type="term" value="F:endonuclease activity"/>
    <property type="evidence" value="ECO:0007669"/>
    <property type="project" value="UniProtKB-KW"/>
</dbReference>
<gene>
    <name evidence="1" type="ORF">SAMN05421740_101429</name>
</gene>
<dbReference type="InterPro" id="IPR036691">
    <property type="entry name" value="Endo/exonu/phosph_ase_sf"/>
</dbReference>
<evidence type="ECO:0000313" key="1">
    <source>
        <dbReference type="EMBL" id="SEK28115.1"/>
    </source>
</evidence>
<reference evidence="2" key="1">
    <citation type="submission" date="2016-10" db="EMBL/GenBank/DDBJ databases">
        <authorList>
            <person name="Varghese N."/>
            <person name="Submissions S."/>
        </authorList>
    </citation>
    <scope>NUCLEOTIDE SEQUENCE [LARGE SCALE GENOMIC DNA]</scope>
    <source>
        <strain evidence="2">Jip14</strain>
    </source>
</reference>
<dbReference type="Proteomes" id="UP000198916">
    <property type="component" value="Unassembled WGS sequence"/>
</dbReference>
<proteinExistence type="predicted"/>
<dbReference type="Gene3D" id="3.60.10.10">
    <property type="entry name" value="Endonuclease/exonuclease/phosphatase"/>
    <property type="match status" value="1"/>
</dbReference>
<accession>A0A1H7FXH8</accession>
<name>A0A1H7FXH8_9SPHI</name>
<keyword evidence="1" id="KW-0269">Exonuclease</keyword>
<dbReference type="RefSeq" id="WP_090602393.1">
    <property type="nucleotide sequence ID" value="NZ_FNZR01000001.1"/>
</dbReference>
<protein>
    <submittedName>
        <fullName evidence="1">Endonuclease/Exonuclease/phosphatase family protein</fullName>
    </submittedName>
</protein>
<sequence length="109" mass="12553">MNRLAQVAKLLIQGREVIVINVHLEAFDRDTREQHTDAVLQLYQRYSERYPTMMVGDFNSSPDEADPTISRILRENLGTLELVAGRVVTEAGQISDHLPVWAVFRFTRR</sequence>
<keyword evidence="2" id="KW-1185">Reference proteome</keyword>
<dbReference type="AlphaFoldDB" id="A0A1H7FXH8"/>
<dbReference type="SUPFAM" id="SSF56219">
    <property type="entry name" value="DNase I-like"/>
    <property type="match status" value="1"/>
</dbReference>
<dbReference type="OrthoDB" id="5447300at2"/>
<evidence type="ECO:0000313" key="2">
    <source>
        <dbReference type="Proteomes" id="UP000198916"/>
    </source>
</evidence>